<dbReference type="InterPro" id="IPR000261">
    <property type="entry name" value="EH_dom"/>
</dbReference>
<dbReference type="GO" id="GO:0005509">
    <property type="term" value="F:calcium ion binding"/>
    <property type="evidence" value="ECO:0007669"/>
    <property type="project" value="InterPro"/>
</dbReference>
<accession>A0A835UHH1</accession>
<evidence type="ECO:0000259" key="2">
    <source>
        <dbReference type="PROSITE" id="PS50031"/>
    </source>
</evidence>
<dbReference type="GO" id="GO:0016197">
    <property type="term" value="P:endosomal transport"/>
    <property type="evidence" value="ECO:0007669"/>
    <property type="project" value="TreeGrafter"/>
</dbReference>
<protein>
    <submittedName>
        <fullName evidence="4">Uncharacterized protein</fullName>
    </submittedName>
</protein>
<gene>
    <name evidence="4" type="ORF">HPP92_020303</name>
</gene>
<dbReference type="CDD" id="cd00052">
    <property type="entry name" value="EH"/>
    <property type="match status" value="1"/>
</dbReference>
<dbReference type="OrthoDB" id="1716136at2759"/>
<dbReference type="PROSITE" id="PS50031">
    <property type="entry name" value="EH"/>
    <property type="match status" value="1"/>
</dbReference>
<evidence type="ECO:0000259" key="3">
    <source>
        <dbReference type="PROSITE" id="PS50222"/>
    </source>
</evidence>
<evidence type="ECO:0000313" key="5">
    <source>
        <dbReference type="Proteomes" id="UP000639772"/>
    </source>
</evidence>
<dbReference type="InterPro" id="IPR002048">
    <property type="entry name" value="EF_hand_dom"/>
</dbReference>
<dbReference type="InterPro" id="IPR011992">
    <property type="entry name" value="EF-hand-dom_pair"/>
</dbReference>
<dbReference type="Proteomes" id="UP000639772">
    <property type="component" value="Chromosome 11"/>
</dbReference>
<name>A0A835UHH1_VANPL</name>
<comment type="caution">
    <text evidence="4">The sequence shown here is derived from an EMBL/GenBank/DDBJ whole genome shotgun (WGS) entry which is preliminary data.</text>
</comment>
<evidence type="ECO:0000256" key="1">
    <source>
        <dbReference type="SAM" id="MobiDB-lite"/>
    </source>
</evidence>
<dbReference type="AlphaFoldDB" id="A0A835UHH1"/>
<feature type="domain" description="EH" evidence="2">
    <location>
        <begin position="8"/>
        <end position="98"/>
    </location>
</feature>
<feature type="compositionally biased region" description="Polar residues" evidence="1">
    <location>
        <begin position="231"/>
        <end position="244"/>
    </location>
</feature>
<reference evidence="4 5" key="1">
    <citation type="journal article" date="2020" name="Nat. Food">
        <title>A phased Vanilla planifolia genome enables genetic improvement of flavour and production.</title>
        <authorList>
            <person name="Hasing T."/>
            <person name="Tang H."/>
            <person name="Brym M."/>
            <person name="Khazi F."/>
            <person name="Huang T."/>
            <person name="Chambers A.H."/>
        </authorList>
    </citation>
    <scope>NUCLEOTIDE SEQUENCE [LARGE SCALE GENOMIC DNA]</scope>
    <source>
        <tissue evidence="4">Leaf</tissue>
    </source>
</reference>
<evidence type="ECO:0000313" key="4">
    <source>
        <dbReference type="EMBL" id="KAG0461827.1"/>
    </source>
</evidence>
<feature type="compositionally biased region" description="Polar residues" evidence="1">
    <location>
        <begin position="206"/>
        <end position="223"/>
    </location>
</feature>
<organism evidence="4 5">
    <name type="scientific">Vanilla planifolia</name>
    <name type="common">Vanilla</name>
    <dbReference type="NCBI Taxonomy" id="51239"/>
    <lineage>
        <taxon>Eukaryota</taxon>
        <taxon>Viridiplantae</taxon>
        <taxon>Streptophyta</taxon>
        <taxon>Embryophyta</taxon>
        <taxon>Tracheophyta</taxon>
        <taxon>Spermatophyta</taxon>
        <taxon>Magnoliopsida</taxon>
        <taxon>Liliopsida</taxon>
        <taxon>Asparagales</taxon>
        <taxon>Orchidaceae</taxon>
        <taxon>Vanilloideae</taxon>
        <taxon>Vanilleae</taxon>
        <taxon>Vanilla</taxon>
    </lineage>
</organism>
<proteinExistence type="predicted"/>
<feature type="domain" description="EF-hand" evidence="3">
    <location>
        <begin position="43"/>
        <end position="76"/>
    </location>
</feature>
<dbReference type="EMBL" id="JADCNM010000011">
    <property type="protein sequence ID" value="KAG0461827.1"/>
    <property type="molecule type" value="Genomic_DNA"/>
</dbReference>
<dbReference type="SUPFAM" id="SSF47473">
    <property type="entry name" value="EF-hand"/>
    <property type="match status" value="1"/>
</dbReference>
<feature type="region of interest" description="Disordered" evidence="1">
    <location>
        <begin position="107"/>
        <end position="128"/>
    </location>
</feature>
<dbReference type="SMART" id="SM00027">
    <property type="entry name" value="EH"/>
    <property type="match status" value="1"/>
</dbReference>
<feature type="region of interest" description="Disordered" evidence="1">
    <location>
        <begin position="206"/>
        <end position="244"/>
    </location>
</feature>
<feature type="domain" description="EF-hand" evidence="3">
    <location>
        <begin position="7"/>
        <end position="42"/>
    </location>
</feature>
<sequence>MAAVRPQNMEAYESYFRRADLDQDGRISGSEAVAFFQGSNLPNHILAQIWKHADQKNSGFLGRPEFYNALRLVTVAQSGRELTPDIVNAALNGPAAAKIPAPRINLIGHPTAQTSSSGNPRPPVASSLPASIQIPISTPTLSQSSGLRGISVGTFPGQGMNQQFITPSSSHLMGPPQMVPTSVSPVGQGISQAQSGPANLSVLRPTSNSARPSTDWLGTNSGVSVGGLSQEPVNGISSPKNQNGKDLTVARAIGGLTPKTLEPLGSVTLSSTNSLDAKDSKALVVTGNGFSSDSSFGGEAFTATLQTKQDVLSPSFSISYSSVTTSGTAPSNSVNSVALDPLQSTSIKPPGDQYQRAQPWLNKVHYIQIKVLQHQIKLIFGWVFKYCRRATGFVAKDEPN</sequence>
<dbReference type="PANTHER" id="PTHR11216:SF161">
    <property type="entry name" value="CALCIUM-BINDING EF HAND FAMILY PROTEIN"/>
    <property type="match status" value="1"/>
</dbReference>
<dbReference type="Gene3D" id="1.10.238.10">
    <property type="entry name" value="EF-hand"/>
    <property type="match status" value="1"/>
</dbReference>
<dbReference type="PROSITE" id="PS50222">
    <property type="entry name" value="EF_HAND_2"/>
    <property type="match status" value="2"/>
</dbReference>
<dbReference type="PANTHER" id="PTHR11216">
    <property type="entry name" value="EH DOMAIN"/>
    <property type="match status" value="1"/>
</dbReference>
<dbReference type="GO" id="GO:0005886">
    <property type="term" value="C:plasma membrane"/>
    <property type="evidence" value="ECO:0007669"/>
    <property type="project" value="TreeGrafter"/>
</dbReference>
<dbReference type="GO" id="GO:0006897">
    <property type="term" value="P:endocytosis"/>
    <property type="evidence" value="ECO:0007669"/>
    <property type="project" value="TreeGrafter"/>
</dbReference>
<dbReference type="Pfam" id="PF12763">
    <property type="entry name" value="EH"/>
    <property type="match status" value="1"/>
</dbReference>
<dbReference type="GO" id="GO:0005737">
    <property type="term" value="C:cytoplasm"/>
    <property type="evidence" value="ECO:0007669"/>
    <property type="project" value="TreeGrafter"/>
</dbReference>